<dbReference type="NCBIfam" id="TIGR00052">
    <property type="entry name" value="nudix-type nucleoside diphosphatase, YffH/AdpP family"/>
    <property type="match status" value="1"/>
</dbReference>
<comment type="similarity">
    <text evidence="2">Belongs to the Nudix hydrolase family. NudF subfamily.</text>
</comment>
<feature type="binding site" evidence="13">
    <location>
        <position position="85"/>
    </location>
    <ligand>
        <name>Mg(2+)</name>
        <dbReference type="ChEBI" id="CHEBI:18420"/>
        <label>1</label>
    </ligand>
</feature>
<dbReference type="CDD" id="cd24155">
    <property type="entry name" value="NUDIX_ADPRase"/>
    <property type="match status" value="1"/>
</dbReference>
<evidence type="ECO:0000256" key="6">
    <source>
        <dbReference type="ARBA" id="ARBA00022801"/>
    </source>
</evidence>
<evidence type="ECO:0000256" key="13">
    <source>
        <dbReference type="PIRSR" id="PIRSR604385-2"/>
    </source>
</evidence>
<gene>
    <name evidence="15" type="ORF">DFR31_0214</name>
</gene>
<dbReference type="GO" id="GO:0046872">
    <property type="term" value="F:metal ion binding"/>
    <property type="evidence" value="ECO:0007669"/>
    <property type="project" value="UniProtKB-KW"/>
</dbReference>
<evidence type="ECO:0000313" key="16">
    <source>
        <dbReference type="Proteomes" id="UP000275461"/>
    </source>
</evidence>
<feature type="binding site" evidence="13">
    <location>
        <position position="154"/>
    </location>
    <ligand>
        <name>Mg(2+)</name>
        <dbReference type="ChEBI" id="CHEBI:18420"/>
        <label>1</label>
    </ligand>
</feature>
<reference evidence="15 16" key="1">
    <citation type="submission" date="2018-10" db="EMBL/GenBank/DDBJ databases">
        <title>Genomic Encyclopedia of Type Strains, Phase IV (KMG-IV): sequencing the most valuable type-strain genomes for metagenomic binning, comparative biology and taxonomic classification.</title>
        <authorList>
            <person name="Goeker M."/>
        </authorList>
    </citation>
    <scope>NUCLEOTIDE SEQUENCE [LARGE SCALE GENOMIC DNA]</scope>
    <source>
        <strain evidence="15 16">DSM 12769</strain>
    </source>
</reference>
<evidence type="ECO:0000256" key="2">
    <source>
        <dbReference type="ARBA" id="ARBA00007482"/>
    </source>
</evidence>
<dbReference type="PANTHER" id="PTHR11839">
    <property type="entry name" value="UDP/ADP-SUGAR PYROPHOSPHATASE"/>
    <property type="match status" value="1"/>
</dbReference>
<organism evidence="15 16">
    <name type="scientific">Alkalispirillum mobile</name>
    <dbReference type="NCBI Taxonomy" id="85925"/>
    <lineage>
        <taxon>Bacteria</taxon>
        <taxon>Pseudomonadati</taxon>
        <taxon>Pseudomonadota</taxon>
        <taxon>Gammaproteobacteria</taxon>
        <taxon>Chromatiales</taxon>
        <taxon>Ectothiorhodospiraceae</taxon>
        <taxon>Alkalispirillum</taxon>
    </lineage>
</organism>
<dbReference type="Pfam" id="PF00293">
    <property type="entry name" value="NUDIX"/>
    <property type="match status" value="1"/>
</dbReference>
<comment type="catalytic activity">
    <reaction evidence="12">
        <text>ADP-D-ribose + H2O = D-ribose 5-phosphate + AMP + 2 H(+)</text>
        <dbReference type="Rhea" id="RHEA:10412"/>
        <dbReference type="ChEBI" id="CHEBI:15377"/>
        <dbReference type="ChEBI" id="CHEBI:15378"/>
        <dbReference type="ChEBI" id="CHEBI:57967"/>
        <dbReference type="ChEBI" id="CHEBI:78346"/>
        <dbReference type="ChEBI" id="CHEBI:456215"/>
        <dbReference type="EC" id="3.6.1.13"/>
    </reaction>
</comment>
<dbReference type="Proteomes" id="UP000275461">
    <property type="component" value="Unassembled WGS sequence"/>
</dbReference>
<dbReference type="InterPro" id="IPR015797">
    <property type="entry name" value="NUDIX_hydrolase-like_dom_sf"/>
</dbReference>
<dbReference type="EMBL" id="RCDA01000001">
    <property type="protein sequence ID" value="RLK50321.1"/>
    <property type="molecule type" value="Genomic_DNA"/>
</dbReference>
<dbReference type="EC" id="3.6.1.13" evidence="3"/>
<evidence type="ECO:0000256" key="9">
    <source>
        <dbReference type="ARBA" id="ARBA00030162"/>
    </source>
</evidence>
<dbReference type="OrthoDB" id="5292471at2"/>
<dbReference type="SUPFAM" id="SSF55811">
    <property type="entry name" value="Nudix"/>
    <property type="match status" value="1"/>
</dbReference>
<evidence type="ECO:0000256" key="10">
    <source>
        <dbReference type="ARBA" id="ARBA00030308"/>
    </source>
</evidence>
<evidence type="ECO:0000256" key="5">
    <source>
        <dbReference type="ARBA" id="ARBA00022723"/>
    </source>
</evidence>
<evidence type="ECO:0000256" key="3">
    <source>
        <dbReference type="ARBA" id="ARBA00012453"/>
    </source>
</evidence>
<evidence type="ECO:0000256" key="11">
    <source>
        <dbReference type="ARBA" id="ARBA00033056"/>
    </source>
</evidence>
<accession>A0A498CDJ0</accession>
<dbReference type="GO" id="GO:0005829">
    <property type="term" value="C:cytosol"/>
    <property type="evidence" value="ECO:0007669"/>
    <property type="project" value="TreeGrafter"/>
</dbReference>
<keyword evidence="5 13" id="KW-0479">Metal-binding</keyword>
<dbReference type="InterPro" id="IPR004385">
    <property type="entry name" value="NDP_pyrophosphatase"/>
</dbReference>
<evidence type="ECO:0000259" key="14">
    <source>
        <dbReference type="PROSITE" id="PS51462"/>
    </source>
</evidence>
<dbReference type="GO" id="GO:0006753">
    <property type="term" value="P:nucleoside phosphate metabolic process"/>
    <property type="evidence" value="ECO:0007669"/>
    <property type="project" value="TreeGrafter"/>
</dbReference>
<feature type="binding site" evidence="13">
    <location>
        <position position="101"/>
    </location>
    <ligand>
        <name>Mg(2+)</name>
        <dbReference type="ChEBI" id="CHEBI:18420"/>
        <label>1</label>
    </ligand>
</feature>
<dbReference type="Gene3D" id="3.90.79.10">
    <property type="entry name" value="Nucleoside Triphosphate Pyrophosphohydrolase"/>
    <property type="match status" value="1"/>
</dbReference>
<keyword evidence="6" id="KW-0378">Hydrolase</keyword>
<evidence type="ECO:0000256" key="7">
    <source>
        <dbReference type="ARBA" id="ARBA00022842"/>
    </source>
</evidence>
<name>A0A498CDJ0_9GAMM</name>
<evidence type="ECO:0000256" key="8">
    <source>
        <dbReference type="ARBA" id="ARBA00025164"/>
    </source>
</evidence>
<feature type="binding site" evidence="13">
    <location>
        <position position="105"/>
    </location>
    <ligand>
        <name>Mg(2+)</name>
        <dbReference type="ChEBI" id="CHEBI:18420"/>
        <label>1</label>
    </ligand>
</feature>
<feature type="domain" description="Nudix hydrolase" evidence="14">
    <location>
        <begin position="44"/>
        <end position="183"/>
    </location>
</feature>
<comment type="caution">
    <text evidence="15">The sequence shown here is derived from an EMBL/GenBank/DDBJ whole genome shotgun (WGS) entry which is preliminary data.</text>
</comment>
<dbReference type="InterPro" id="IPR000086">
    <property type="entry name" value="NUDIX_hydrolase_dom"/>
</dbReference>
<keyword evidence="7 13" id="KW-0460">Magnesium</keyword>
<dbReference type="RefSeq" id="WP_121440817.1">
    <property type="nucleotide sequence ID" value="NZ_RCDA01000001.1"/>
</dbReference>
<sequence length="202" mass="22781">MSHRVEVLDSAVVYDGFFRMVRYRLRHGLFEGGLGEPLTRELFERGHSVGVLPYDADRDEVLLTEQFRVGALEHPRGAWLMEIIAGMVEPGEMPVDVARREAVEEADCRLDEVVPICEYLVSPGGTSESVALYCARMDSEGLDGGIHGHDHEGEDIKVHVVPFEEAMDMVETGVIHAAMPIIALQWLALNRERIRERWQDND</sequence>
<comment type="function">
    <text evidence="8">Acts on ADP-mannose and ADP-glucose as well as ADP-ribose. Prevents glycogen biosynthesis. The reaction catalyzed by this enzyme is a limiting step of the gluconeogenic process.</text>
</comment>
<protein>
    <recommendedName>
        <fullName evidence="4">ADP-ribose pyrophosphatase</fullName>
        <ecNumber evidence="3">3.6.1.13</ecNumber>
    </recommendedName>
    <alternativeName>
        <fullName evidence="9">ADP-ribose diphosphatase</fullName>
    </alternativeName>
    <alternativeName>
        <fullName evidence="11">ADP-ribose phosphohydrolase</fullName>
    </alternativeName>
    <alternativeName>
        <fullName evidence="10">Adenosine diphosphoribose pyrophosphatase</fullName>
    </alternativeName>
</protein>
<comment type="cofactor">
    <cofactor evidence="1 13">
        <name>Mg(2+)</name>
        <dbReference type="ChEBI" id="CHEBI:18420"/>
    </cofactor>
</comment>
<dbReference type="GO" id="GO:0019693">
    <property type="term" value="P:ribose phosphate metabolic process"/>
    <property type="evidence" value="ECO:0007669"/>
    <property type="project" value="TreeGrafter"/>
</dbReference>
<evidence type="ECO:0000256" key="12">
    <source>
        <dbReference type="ARBA" id="ARBA00049546"/>
    </source>
</evidence>
<evidence type="ECO:0000256" key="4">
    <source>
        <dbReference type="ARBA" id="ARBA00013297"/>
    </source>
</evidence>
<dbReference type="PANTHER" id="PTHR11839:SF5">
    <property type="entry name" value="ADP-RIBOSE PYROPHOSPHATASE"/>
    <property type="match status" value="1"/>
</dbReference>
<dbReference type="GO" id="GO:0019144">
    <property type="term" value="F:ADP-sugar diphosphatase activity"/>
    <property type="evidence" value="ECO:0007669"/>
    <property type="project" value="TreeGrafter"/>
</dbReference>
<dbReference type="AlphaFoldDB" id="A0A498CDJ0"/>
<evidence type="ECO:0000256" key="1">
    <source>
        <dbReference type="ARBA" id="ARBA00001946"/>
    </source>
</evidence>
<evidence type="ECO:0000313" key="15">
    <source>
        <dbReference type="EMBL" id="RLK50321.1"/>
    </source>
</evidence>
<dbReference type="PROSITE" id="PS51462">
    <property type="entry name" value="NUDIX"/>
    <property type="match status" value="1"/>
</dbReference>
<proteinExistence type="inferred from homology"/>
<keyword evidence="16" id="KW-1185">Reference proteome</keyword>
<dbReference type="GO" id="GO:0047631">
    <property type="term" value="F:ADP-ribose diphosphatase activity"/>
    <property type="evidence" value="ECO:0007669"/>
    <property type="project" value="UniProtKB-EC"/>
</dbReference>